<dbReference type="GO" id="GO:0005739">
    <property type="term" value="C:mitochondrion"/>
    <property type="evidence" value="ECO:0007669"/>
    <property type="project" value="TreeGrafter"/>
</dbReference>
<gene>
    <name evidence="7" type="primary">Mpv17l_1</name>
    <name evidence="7" type="ORF">GTO95_0011115</name>
</gene>
<dbReference type="GO" id="GO:0016020">
    <property type="term" value="C:membrane"/>
    <property type="evidence" value="ECO:0007669"/>
    <property type="project" value="UniProtKB-SubCell"/>
</dbReference>
<evidence type="ECO:0000313" key="7">
    <source>
        <dbReference type="EMBL" id="MBN3319606.1"/>
    </source>
</evidence>
<feature type="non-terminal residue" evidence="7">
    <location>
        <position position="1"/>
    </location>
</feature>
<keyword evidence="5 6" id="KW-0472">Membrane</keyword>
<comment type="caution">
    <text evidence="7">The sequence shown here is derived from an EMBL/GenBank/DDBJ whole genome shotgun (WGS) entry which is preliminary data.</text>
</comment>
<reference evidence="7" key="1">
    <citation type="journal article" date="2021" name="Cell">
        <title>Tracing the genetic footprints of vertebrate landing in non-teleost ray-finned fishes.</title>
        <authorList>
            <person name="Bi X."/>
            <person name="Wang K."/>
            <person name="Yang L."/>
            <person name="Pan H."/>
            <person name="Jiang H."/>
            <person name="Wei Q."/>
            <person name="Fang M."/>
            <person name="Yu H."/>
            <person name="Zhu C."/>
            <person name="Cai Y."/>
            <person name="He Y."/>
            <person name="Gan X."/>
            <person name="Zeng H."/>
            <person name="Yu D."/>
            <person name="Zhu Y."/>
            <person name="Jiang H."/>
            <person name="Qiu Q."/>
            <person name="Yang H."/>
            <person name="Zhang Y.E."/>
            <person name="Wang W."/>
            <person name="Zhu M."/>
            <person name="He S."/>
            <person name="Zhang G."/>
        </authorList>
    </citation>
    <scope>NUCLEOTIDE SEQUENCE</scope>
    <source>
        <strain evidence="7">Allg_001</strain>
    </source>
</reference>
<dbReference type="GO" id="GO:0061668">
    <property type="term" value="P:mitochondrial ribosome assembly"/>
    <property type="evidence" value="ECO:0007669"/>
    <property type="project" value="TreeGrafter"/>
</dbReference>
<evidence type="ECO:0000256" key="4">
    <source>
        <dbReference type="ARBA" id="ARBA00022989"/>
    </source>
</evidence>
<dbReference type="PANTHER" id="PTHR11266">
    <property type="entry name" value="PEROXISOMAL MEMBRANE PROTEIN 2, PXMP2 MPV17"/>
    <property type="match status" value="1"/>
</dbReference>
<sequence>MQRVTAAVRSHPWLCNVAGYTALFAAADLIQQSMLGEGLRAELRDEAELQGRQAGPPVDLWQTARVALIGFCFHANFNYRWLGALERALPGGGAGRVAVKVAVDQIVAAPVTIGVFYTGLSVLEGKDDPFEDLRQKFWTSYTAGLLYWSSVQAVNFSLVPPAVRTVFVGGAALLWTVFLCHLRGRRELMQDRHTD</sequence>
<comment type="similarity">
    <text evidence="2 6">Belongs to the peroxisomal membrane protein PXMP2/4 family.</text>
</comment>
<name>A0A8J7NXR2_ATRSP</name>
<dbReference type="Pfam" id="PF04117">
    <property type="entry name" value="Mpv17_PMP22"/>
    <property type="match status" value="1"/>
</dbReference>
<dbReference type="EMBL" id="JAAWVO010046295">
    <property type="protein sequence ID" value="MBN3319606.1"/>
    <property type="molecule type" value="Genomic_DNA"/>
</dbReference>
<comment type="subcellular location">
    <subcellularLocation>
        <location evidence="1">Membrane</location>
        <topology evidence="1">Multi-pass membrane protein</topology>
    </subcellularLocation>
</comment>
<organism evidence="7 8">
    <name type="scientific">Atractosteus spatula</name>
    <name type="common">Alligator gar</name>
    <name type="synonym">Lepisosteus spatula</name>
    <dbReference type="NCBI Taxonomy" id="7917"/>
    <lineage>
        <taxon>Eukaryota</taxon>
        <taxon>Metazoa</taxon>
        <taxon>Chordata</taxon>
        <taxon>Craniata</taxon>
        <taxon>Vertebrata</taxon>
        <taxon>Euteleostomi</taxon>
        <taxon>Actinopterygii</taxon>
        <taxon>Neopterygii</taxon>
        <taxon>Holostei</taxon>
        <taxon>Semionotiformes</taxon>
        <taxon>Lepisosteidae</taxon>
        <taxon>Atractosteus</taxon>
    </lineage>
</organism>
<dbReference type="InterPro" id="IPR007248">
    <property type="entry name" value="Mpv17_PMP22"/>
</dbReference>
<dbReference type="AlphaFoldDB" id="A0A8J7NXR2"/>
<proteinExistence type="inferred from homology"/>
<protein>
    <submittedName>
        <fullName evidence="7">MP17L protein</fullName>
    </submittedName>
</protein>
<keyword evidence="4 6" id="KW-1133">Transmembrane helix</keyword>
<evidence type="ECO:0000256" key="6">
    <source>
        <dbReference type="RuleBase" id="RU363053"/>
    </source>
</evidence>
<dbReference type="Proteomes" id="UP000736164">
    <property type="component" value="Unassembled WGS sequence"/>
</dbReference>
<keyword evidence="8" id="KW-1185">Reference proteome</keyword>
<evidence type="ECO:0000256" key="1">
    <source>
        <dbReference type="ARBA" id="ARBA00004141"/>
    </source>
</evidence>
<accession>A0A8J7NXR2</accession>
<evidence type="ECO:0000256" key="3">
    <source>
        <dbReference type="ARBA" id="ARBA00022692"/>
    </source>
</evidence>
<evidence type="ECO:0000256" key="5">
    <source>
        <dbReference type="ARBA" id="ARBA00023136"/>
    </source>
</evidence>
<evidence type="ECO:0000313" key="8">
    <source>
        <dbReference type="Proteomes" id="UP000736164"/>
    </source>
</evidence>
<feature type="transmembrane region" description="Helical" evidence="6">
    <location>
        <begin position="162"/>
        <end position="182"/>
    </location>
</feature>
<keyword evidence="3 6" id="KW-0812">Transmembrane</keyword>
<feature type="non-terminal residue" evidence="7">
    <location>
        <position position="195"/>
    </location>
</feature>
<comment type="caution">
    <text evidence="6">Lacks conserved residue(s) required for the propagation of feature annotation.</text>
</comment>
<evidence type="ECO:0000256" key="2">
    <source>
        <dbReference type="ARBA" id="ARBA00006824"/>
    </source>
</evidence>
<dbReference type="PANTHER" id="PTHR11266:SF28">
    <property type="entry name" value="SI:CH211-120K19.1"/>
    <property type="match status" value="1"/>
</dbReference>